<evidence type="ECO:0000256" key="7">
    <source>
        <dbReference type="ARBA" id="ARBA00023157"/>
    </source>
</evidence>
<sequence length="881" mass="96930">MGSKVWLCVVALGALCVAALAGPAVVVPSPRLLGTREKACTWGPSYWCQNITTAKGCGAVKHCIQTVWEHMTLPEDNDDICTLCKNMVKQARDQLESNETQEELREVFEGSCNLIPLKPVAKGCDKLVDEFIPELVETLASQMNPQVVCSVAGLCNNAEIDRMLAAAGKLTKVSLHRPSSSVAVIKPAEEGKSDCHTCSSTLTKLQRKVKMTDRDDLVNKFLEGCGMMGSLSDGCAALVVTHFADIHDTIQESLQHPDESCEMMQYCTAGEAQKSEVNVDVTPVGQVGIVPVLADNMTCQFCERMVQHLRDILVANTTEAEFQQVMEGLCKQMKPKYKDECLTIVTEYYGMLYNFLVNNLNGQEICSFAGLCPGPGVSAHAPIWPLLPAEMNVKEILSGSLESQNSENPVVEISVSSDSAKIDVQDPASYQLPIERMTPQVLVNIGSNKEICEFCEYFLHFVQTELASEKTVEKVKAVVEGACDRLPATINNQCKDFVDAYGNAFVAIIVQEIDPSLVCPGMGFCPSKDNSRILLVGNDEKFDDKPGCPLCLLAVEQLETIVKDNKTEESVKAALESLCLHLPKSLVSECDNFVDTYSTQLVDMLIADFTPQEVCVYIKLCSATKNTEEVVFGDILTNEVPQYENQKLQKNIKDDPQCVICEFAMSRIDSMLKNNASEAEIKEVVHKVCSYMPKTVVPQCNKFVDQYADLVLTLLAQELDPKLVCTELKLCKPNSLHNDRVALSLFQQHTKKNVAECALCEGVVQALDTYLSDPKVEDEIDDLLIRACGVLPAKQYGKCRNFIKVYGPSIQNIIAKTPGVTHLICEKIAVCVRGSGSVELLGGRKCTWGPGYWCQSEEHAKACGPGTLLHCQERVWKGRQH</sequence>
<dbReference type="Gene3D" id="1.10.225.10">
    <property type="entry name" value="Saposin-like"/>
    <property type="match status" value="7"/>
</dbReference>
<reference evidence="16" key="1">
    <citation type="journal article" date="2018" name="Proc. Natl. Acad. Sci. U.S.A.">
        <title>Phylogenomics and the evolution of hemipteroid insects.</title>
        <authorList>
            <person name="Johnson K.P."/>
            <person name="Dietrich C.H."/>
            <person name="Friedrich F."/>
            <person name="Beutel R.G."/>
            <person name="Wipfler B."/>
            <person name="Peters R.S."/>
            <person name="Allen J.M."/>
            <person name="Petersen M."/>
            <person name="Donath A."/>
            <person name="Walden K.K."/>
            <person name="Kozlov A.M."/>
            <person name="Podsiadlowski L."/>
            <person name="Mayer C."/>
            <person name="Meusemann K."/>
            <person name="Vasilikopoulos A."/>
            <person name="Waterhouse R.M."/>
            <person name="Cameron S.L."/>
            <person name="Weirauch C."/>
            <person name="Swanson D.R."/>
            <person name="Percy D.M."/>
            <person name="Hardy N.B."/>
            <person name="Terry I."/>
            <person name="Liu S."/>
            <person name="Zhou X."/>
            <person name="Misof B."/>
            <person name="Robertson H.M."/>
            <person name="Yoshizawa K."/>
        </authorList>
    </citation>
    <scope>NUCLEOTIDE SEQUENCE</scope>
    <source>
        <tissue evidence="16">Whole organism</tissue>
    </source>
</reference>
<comment type="function">
    <text evidence="9">Pulmonary surfactant-associated proteins promote alveolar stability by lowering the surface tension at the air-liquid interface in the peripheral air spaces. SP-B increases the collapse pressure of palmitic acid to nearly 70 millinewtons per meter.</text>
</comment>
<dbReference type="GO" id="GO:0007585">
    <property type="term" value="P:respiratory gaseous exchange by respiratory system"/>
    <property type="evidence" value="ECO:0007669"/>
    <property type="project" value="UniProtKB-KW"/>
</dbReference>
<evidence type="ECO:0000256" key="4">
    <source>
        <dbReference type="ARBA" id="ARBA00022713"/>
    </source>
</evidence>
<dbReference type="OrthoDB" id="69496at2759"/>
<dbReference type="Proteomes" id="UP000504606">
    <property type="component" value="Unplaced"/>
</dbReference>
<evidence type="ECO:0000256" key="2">
    <source>
        <dbReference type="ARBA" id="ARBA00022439"/>
    </source>
</evidence>
<evidence type="ECO:0000256" key="5">
    <source>
        <dbReference type="ARBA" id="ARBA00022729"/>
    </source>
</evidence>
<dbReference type="InterPro" id="IPR051428">
    <property type="entry name" value="Sphingo_Act-Surfact_Prot"/>
</dbReference>
<evidence type="ECO:0000256" key="6">
    <source>
        <dbReference type="ARBA" id="ARBA00022737"/>
    </source>
</evidence>
<dbReference type="KEGG" id="foc:113218330"/>
<evidence type="ECO:0000259" key="14">
    <source>
        <dbReference type="PROSITE" id="PS51110"/>
    </source>
</evidence>
<dbReference type="CTD" id="43662"/>
<dbReference type="GeneID" id="113218330"/>
<feature type="domain" description="Saposin B-type" evidence="13">
    <location>
        <begin position="448"/>
        <end position="529"/>
    </location>
</feature>
<dbReference type="SUPFAM" id="SSF47862">
    <property type="entry name" value="Saposin"/>
    <property type="match status" value="6"/>
</dbReference>
<dbReference type="InterPro" id="IPR008139">
    <property type="entry name" value="SaposinB_dom"/>
</dbReference>
<dbReference type="PROSITE" id="PS51110">
    <property type="entry name" value="SAP_A"/>
    <property type="match status" value="2"/>
</dbReference>
<dbReference type="PRINTS" id="PR01797">
    <property type="entry name" value="SAPOSIN"/>
</dbReference>
<feature type="domain" description="Saposin B-type" evidence="13">
    <location>
        <begin position="295"/>
        <end position="376"/>
    </location>
</feature>
<keyword evidence="2" id="KW-0767">Surface film</keyword>
<dbReference type="Pfam" id="PF05184">
    <property type="entry name" value="SapB_1"/>
    <property type="match status" value="6"/>
</dbReference>
<evidence type="ECO:0000259" key="13">
    <source>
        <dbReference type="PROSITE" id="PS50015"/>
    </source>
</evidence>
<organism evidence="15 16">
    <name type="scientific">Frankliniella occidentalis</name>
    <name type="common">Western flower thrips</name>
    <name type="synonym">Euthrips occidentalis</name>
    <dbReference type="NCBI Taxonomy" id="133901"/>
    <lineage>
        <taxon>Eukaryota</taxon>
        <taxon>Metazoa</taxon>
        <taxon>Ecdysozoa</taxon>
        <taxon>Arthropoda</taxon>
        <taxon>Hexapoda</taxon>
        <taxon>Insecta</taxon>
        <taxon>Pterygota</taxon>
        <taxon>Neoptera</taxon>
        <taxon>Paraneoptera</taxon>
        <taxon>Thysanoptera</taxon>
        <taxon>Terebrantia</taxon>
        <taxon>Thripoidea</taxon>
        <taxon>Thripidae</taxon>
        <taxon>Frankliniella</taxon>
    </lineage>
</organism>
<dbReference type="AlphaFoldDB" id="A0A6J1TUY5"/>
<dbReference type="RefSeq" id="XP_026294421.2">
    <property type="nucleotide sequence ID" value="XM_026438636.2"/>
</dbReference>
<dbReference type="InterPro" id="IPR008138">
    <property type="entry name" value="SapB_2"/>
</dbReference>
<name>A0A6J1TUY5_FRAOC</name>
<dbReference type="GO" id="GO:0005764">
    <property type="term" value="C:lysosome"/>
    <property type="evidence" value="ECO:0007669"/>
    <property type="project" value="InterPro"/>
</dbReference>
<feature type="domain" description="Saposin B-type" evidence="13">
    <location>
        <begin position="77"/>
        <end position="159"/>
    </location>
</feature>
<dbReference type="PANTHER" id="PTHR11480:SF3">
    <property type="entry name" value="BCDNA.GH08312"/>
    <property type="match status" value="1"/>
</dbReference>
<dbReference type="PANTHER" id="PTHR11480">
    <property type="entry name" value="SAPOSIN-RELATED"/>
    <property type="match status" value="1"/>
</dbReference>
<dbReference type="PROSITE" id="PS50015">
    <property type="entry name" value="SAP_B"/>
    <property type="match status" value="7"/>
</dbReference>
<keyword evidence="6" id="KW-0677">Repeat</keyword>
<feature type="domain" description="Saposin A-type" evidence="14">
    <location>
        <begin position="839"/>
        <end position="881"/>
    </location>
</feature>
<gene>
    <name evidence="16" type="primary">LOC113218330</name>
</gene>
<keyword evidence="15" id="KW-1185">Reference proteome</keyword>
<feature type="domain" description="Saposin A-type" evidence="14">
    <location>
        <begin position="33"/>
        <end position="73"/>
    </location>
</feature>
<feature type="domain" description="Saposin B-type" evidence="13">
    <location>
        <begin position="753"/>
        <end position="835"/>
    </location>
</feature>
<dbReference type="Pfam" id="PF02199">
    <property type="entry name" value="SapA"/>
    <property type="match status" value="2"/>
</dbReference>
<dbReference type="FunFam" id="1.10.225.10:FF:000008">
    <property type="entry name" value="Pulmonary surfactant-associated protein B"/>
    <property type="match status" value="1"/>
</dbReference>
<dbReference type="InterPro" id="IPR008373">
    <property type="entry name" value="Saposin"/>
</dbReference>
<dbReference type="GO" id="GO:0016020">
    <property type="term" value="C:membrane"/>
    <property type="evidence" value="ECO:0007669"/>
    <property type="project" value="GOC"/>
</dbReference>
<feature type="domain" description="Saposin B-type" evidence="13">
    <location>
        <begin position="191"/>
        <end position="271"/>
    </location>
</feature>
<evidence type="ECO:0000313" key="15">
    <source>
        <dbReference type="Proteomes" id="UP000504606"/>
    </source>
</evidence>
<protein>
    <recommendedName>
        <fullName evidence="10">Pulmonary surfactant-associated protein B</fullName>
    </recommendedName>
    <alternativeName>
        <fullName evidence="11">Pulmonary surfactant-associated proteolipid SPL(Phe)</fullName>
    </alternativeName>
</protein>
<evidence type="ECO:0000256" key="11">
    <source>
        <dbReference type="ARBA" id="ARBA00041785"/>
    </source>
</evidence>
<dbReference type="InterPro" id="IPR011001">
    <property type="entry name" value="Saposin-like"/>
</dbReference>
<keyword evidence="4" id="KW-0305">Gaseous exchange</keyword>
<comment type="subcellular location">
    <subcellularLocation>
        <location evidence="1">Secreted</location>
        <location evidence="1">Extracellular space</location>
        <location evidence="1">Surface film</location>
    </subcellularLocation>
</comment>
<evidence type="ECO:0000256" key="10">
    <source>
        <dbReference type="ARBA" id="ARBA00041094"/>
    </source>
</evidence>
<dbReference type="SMART" id="SM00741">
    <property type="entry name" value="SapB"/>
    <property type="match status" value="7"/>
</dbReference>
<keyword evidence="7" id="KW-1015">Disulfide bond</keyword>
<dbReference type="InterPro" id="IPR003119">
    <property type="entry name" value="SAP_A"/>
</dbReference>
<evidence type="ECO:0000313" key="16">
    <source>
        <dbReference type="RefSeq" id="XP_026294421.2"/>
    </source>
</evidence>
<dbReference type="Pfam" id="PF03489">
    <property type="entry name" value="SapB_2"/>
    <property type="match status" value="5"/>
</dbReference>
<evidence type="ECO:0000256" key="3">
    <source>
        <dbReference type="ARBA" id="ARBA00022525"/>
    </source>
</evidence>
<dbReference type="GO" id="GO:0006665">
    <property type="term" value="P:sphingolipid metabolic process"/>
    <property type="evidence" value="ECO:0007669"/>
    <property type="project" value="InterPro"/>
</dbReference>
<keyword evidence="5 12" id="KW-0732">Signal</keyword>
<keyword evidence="8" id="KW-0325">Glycoprotein</keyword>
<accession>A0A6J1TUY5</accession>
<dbReference type="SMART" id="SM00162">
    <property type="entry name" value="SAPA"/>
    <property type="match status" value="2"/>
</dbReference>
<reference evidence="16" key="2">
    <citation type="submission" date="2025-08" db="UniProtKB">
        <authorList>
            <consortium name="RefSeq"/>
        </authorList>
    </citation>
    <scope>IDENTIFICATION</scope>
    <source>
        <tissue evidence="16">Whole organism</tissue>
    </source>
</reference>
<keyword evidence="3" id="KW-0964">Secreted</keyword>
<evidence type="ECO:0000256" key="8">
    <source>
        <dbReference type="ARBA" id="ARBA00023180"/>
    </source>
</evidence>
<dbReference type="InterPro" id="IPR007856">
    <property type="entry name" value="SapB_1"/>
</dbReference>
<evidence type="ECO:0000256" key="9">
    <source>
        <dbReference type="ARBA" id="ARBA00037221"/>
    </source>
</evidence>
<evidence type="ECO:0000256" key="12">
    <source>
        <dbReference type="SAM" id="SignalP"/>
    </source>
</evidence>
<feature type="domain" description="Saposin B-type" evidence="13">
    <location>
        <begin position="544"/>
        <end position="625"/>
    </location>
</feature>
<proteinExistence type="predicted"/>
<feature type="chain" id="PRO_5039062361" description="Pulmonary surfactant-associated protein B" evidence="12">
    <location>
        <begin position="22"/>
        <end position="881"/>
    </location>
</feature>
<dbReference type="GO" id="GO:0005576">
    <property type="term" value="C:extracellular region"/>
    <property type="evidence" value="ECO:0007669"/>
    <property type="project" value="UniProtKB-SubCell"/>
</dbReference>
<feature type="domain" description="Saposin B-type" evidence="13">
    <location>
        <begin position="654"/>
        <end position="735"/>
    </location>
</feature>
<evidence type="ECO:0000256" key="1">
    <source>
        <dbReference type="ARBA" id="ARBA00004364"/>
    </source>
</evidence>
<feature type="signal peptide" evidence="12">
    <location>
        <begin position="1"/>
        <end position="21"/>
    </location>
</feature>
<dbReference type="FunFam" id="1.10.225.10:FF:000002">
    <property type="entry name" value="prosaposin isoform X2"/>
    <property type="match status" value="1"/>
</dbReference>